<dbReference type="STRING" id="52838.A0A4S8KGE5"/>
<comment type="function">
    <text evidence="4">Involved in ubiquitination and subsequent proteasomal degradation of target proteins. Together with CUL1, RBX1 and a F-box protein, it forms a SCF E3 ubiquitin ligase complex. The functional specificity of this complex depends on the type of F-box protein. In the SCF complex, it serves as an adapter that links the F-box protein to CUL1.</text>
</comment>
<dbReference type="InterPro" id="IPR016897">
    <property type="entry name" value="SKP1"/>
</dbReference>
<dbReference type="Proteomes" id="UP000317650">
    <property type="component" value="Chromosome 4"/>
</dbReference>
<comment type="subunit">
    <text evidence="4">Part of a SCF (SKP1-cullin-F-box) protein ligase complex.</text>
</comment>
<dbReference type="SUPFAM" id="SSF54695">
    <property type="entry name" value="POZ domain"/>
    <property type="match status" value="1"/>
</dbReference>
<comment type="similarity">
    <text evidence="2 4">Belongs to the SKP1 family.</text>
</comment>
<dbReference type="UniPathway" id="UPA00143"/>
<comment type="pathway">
    <text evidence="1 4">Protein modification; protein ubiquitination.</text>
</comment>
<dbReference type="InterPro" id="IPR011333">
    <property type="entry name" value="SKP1/BTB/POZ_sf"/>
</dbReference>
<reference evidence="7 8" key="1">
    <citation type="journal article" date="2019" name="Nat. Plants">
        <title>Genome sequencing of Musa balbisiana reveals subgenome evolution and function divergence in polyploid bananas.</title>
        <authorList>
            <person name="Yao X."/>
        </authorList>
    </citation>
    <scope>NUCLEOTIDE SEQUENCE [LARGE SCALE GENOMIC DNA]</scope>
    <source>
        <strain evidence="8">cv. DH-PKW</strain>
        <tissue evidence="7">Leaves</tissue>
    </source>
</reference>
<keyword evidence="8" id="KW-1185">Reference proteome</keyword>
<organism evidence="7 8">
    <name type="scientific">Musa balbisiana</name>
    <name type="common">Banana</name>
    <dbReference type="NCBI Taxonomy" id="52838"/>
    <lineage>
        <taxon>Eukaryota</taxon>
        <taxon>Viridiplantae</taxon>
        <taxon>Streptophyta</taxon>
        <taxon>Embryophyta</taxon>
        <taxon>Tracheophyta</taxon>
        <taxon>Spermatophyta</taxon>
        <taxon>Magnoliopsida</taxon>
        <taxon>Liliopsida</taxon>
        <taxon>Zingiberales</taxon>
        <taxon>Musaceae</taxon>
        <taxon>Musa</taxon>
    </lineage>
</organism>
<feature type="domain" description="SKP1 component dimerisation" evidence="5">
    <location>
        <begin position="138"/>
        <end position="185"/>
    </location>
</feature>
<comment type="caution">
    <text evidence="7">The sequence shown here is derived from an EMBL/GenBank/DDBJ whole genome shotgun (WGS) entry which is preliminary data.</text>
</comment>
<gene>
    <name evidence="7" type="ORF">C4D60_Mb04t33000</name>
</gene>
<evidence type="ECO:0000313" key="7">
    <source>
        <dbReference type="EMBL" id="THU74406.1"/>
    </source>
</evidence>
<sequence>MASEDGKKMITLRSSDGQEFRLETEACMMSEILTFVFDDCGTEREVTLPNVNGKTLKKVIEYLKKHTESTSKGPDDDELKAWDDVFMKVDTNTLHDLLKVSPYALFHVDYGGFFSSNIVLLDTSLVFLCQASNYLVIQDLLDLCVKTTAELMSGKRVEDIREIFNIKSDFTKEEEAEIVKANRWAFR</sequence>
<evidence type="ECO:0000256" key="3">
    <source>
        <dbReference type="ARBA" id="ARBA00022786"/>
    </source>
</evidence>
<dbReference type="EMBL" id="PYDT01000001">
    <property type="protein sequence ID" value="THU74406.1"/>
    <property type="molecule type" value="Genomic_DNA"/>
</dbReference>
<dbReference type="Pfam" id="PF03931">
    <property type="entry name" value="Skp1_POZ"/>
    <property type="match status" value="1"/>
</dbReference>
<dbReference type="Pfam" id="PF01466">
    <property type="entry name" value="Skp1"/>
    <property type="match status" value="1"/>
</dbReference>
<dbReference type="GO" id="GO:0016567">
    <property type="term" value="P:protein ubiquitination"/>
    <property type="evidence" value="ECO:0007669"/>
    <property type="project" value="UniProtKB-UniRule"/>
</dbReference>
<dbReference type="InterPro" id="IPR016073">
    <property type="entry name" value="Skp1_comp_POZ"/>
</dbReference>
<dbReference type="InterPro" id="IPR001232">
    <property type="entry name" value="SKP1-like"/>
</dbReference>
<dbReference type="Gene3D" id="3.30.710.10">
    <property type="entry name" value="Potassium Channel Kv1.1, Chain A"/>
    <property type="match status" value="1"/>
</dbReference>
<dbReference type="AlphaFoldDB" id="A0A4S8KGE5"/>
<accession>A0A4S8KGE5</accession>
<dbReference type="GO" id="GO:0009867">
    <property type="term" value="P:jasmonic acid mediated signaling pathway"/>
    <property type="evidence" value="ECO:0007669"/>
    <property type="project" value="UniProtKB-ARBA"/>
</dbReference>
<proteinExistence type="inferred from homology"/>
<name>A0A4S8KGE5_MUSBA</name>
<evidence type="ECO:0000259" key="5">
    <source>
        <dbReference type="Pfam" id="PF01466"/>
    </source>
</evidence>
<dbReference type="SMART" id="SM00512">
    <property type="entry name" value="Skp1"/>
    <property type="match status" value="1"/>
</dbReference>
<protein>
    <recommendedName>
        <fullName evidence="4">SKP1-like protein</fullName>
    </recommendedName>
</protein>
<dbReference type="PIRSF" id="PIRSF028729">
    <property type="entry name" value="E3_ubiquit_lig_SCF_Skp"/>
    <property type="match status" value="1"/>
</dbReference>
<keyword evidence="3 4" id="KW-0833">Ubl conjugation pathway</keyword>
<dbReference type="InterPro" id="IPR036296">
    <property type="entry name" value="SKP1-like_dim_sf"/>
</dbReference>
<dbReference type="SUPFAM" id="SSF81382">
    <property type="entry name" value="Skp1 dimerisation domain-like"/>
    <property type="match status" value="1"/>
</dbReference>
<dbReference type="GO" id="GO:0006511">
    <property type="term" value="P:ubiquitin-dependent protein catabolic process"/>
    <property type="evidence" value="ECO:0007669"/>
    <property type="project" value="InterPro"/>
</dbReference>
<evidence type="ECO:0000256" key="2">
    <source>
        <dbReference type="ARBA" id="ARBA00009993"/>
    </source>
</evidence>
<evidence type="ECO:0000313" key="8">
    <source>
        <dbReference type="Proteomes" id="UP000317650"/>
    </source>
</evidence>
<evidence type="ECO:0000256" key="4">
    <source>
        <dbReference type="PIRNR" id="PIRNR028729"/>
    </source>
</evidence>
<evidence type="ECO:0000256" key="1">
    <source>
        <dbReference type="ARBA" id="ARBA00004906"/>
    </source>
</evidence>
<evidence type="ECO:0000259" key="6">
    <source>
        <dbReference type="Pfam" id="PF03931"/>
    </source>
</evidence>
<dbReference type="InterPro" id="IPR016072">
    <property type="entry name" value="Skp1_comp_dimer"/>
</dbReference>
<feature type="domain" description="SKP1 component POZ" evidence="6">
    <location>
        <begin position="8"/>
        <end position="67"/>
    </location>
</feature>
<dbReference type="PANTHER" id="PTHR11165">
    <property type="entry name" value="SKP1"/>
    <property type="match status" value="1"/>
</dbReference>